<evidence type="ECO:0000313" key="7">
    <source>
        <dbReference type="EMBL" id="ALO67268.1"/>
    </source>
</evidence>
<accession>A0A0S2M0Q4</accession>
<dbReference type="AlphaFoldDB" id="A0A0S2M0Q4"/>
<dbReference type="SUPFAM" id="SSF51735">
    <property type="entry name" value="NAD(P)-binding Rossmann-fold domains"/>
    <property type="match status" value="1"/>
</dbReference>
<evidence type="ECO:0000256" key="6">
    <source>
        <dbReference type="SAM" id="MobiDB-lite"/>
    </source>
</evidence>
<keyword evidence="5" id="KW-0520">NAD</keyword>
<proteinExistence type="inferred from homology"/>
<dbReference type="Gene3D" id="3.90.180.10">
    <property type="entry name" value="Medium-chain alcohol dehydrogenases, catalytic domain"/>
    <property type="match status" value="1"/>
</dbReference>
<dbReference type="GO" id="GO:0046872">
    <property type="term" value="F:metal ion binding"/>
    <property type="evidence" value="ECO:0007669"/>
    <property type="project" value="UniProtKB-KW"/>
</dbReference>
<reference evidence="8" key="1">
    <citation type="submission" date="2015-11" db="EMBL/GenBank/DDBJ databases">
        <authorList>
            <person name="Kumar R."/>
            <person name="Singh D."/>
            <person name="Swarnkar M.K."/>
            <person name="Singh A.K."/>
            <person name="Kumar S."/>
        </authorList>
    </citation>
    <scope>NUCLEOTIDE SEQUENCE [LARGE SCALE GENOMIC DNA]</scope>
    <source>
        <strain evidence="8">ERGS4:06</strain>
    </source>
</reference>
<comment type="cofactor">
    <cofactor evidence="1">
        <name>Zn(2+)</name>
        <dbReference type="ChEBI" id="CHEBI:29105"/>
    </cofactor>
</comment>
<dbReference type="PANTHER" id="PTHR42813">
    <property type="entry name" value="ZINC-TYPE ALCOHOL DEHYDROGENASE-LIKE"/>
    <property type="match status" value="1"/>
</dbReference>
<reference evidence="7 8" key="2">
    <citation type="journal article" date="2016" name="J. Biotechnol.">
        <title>Complete genome sequence of Arthrobacter alpinus ERGS4:06, a yellow pigmented bacterium tolerant to cold and radiations isolated from Sikkim Himalaya.</title>
        <authorList>
            <person name="Kumar R."/>
            <person name="Singh D."/>
            <person name="Swarnkar M.K."/>
            <person name="Singh A.K."/>
            <person name="Kumar S."/>
        </authorList>
    </citation>
    <scope>NUCLEOTIDE SEQUENCE [LARGE SCALE GENOMIC DNA]</scope>
    <source>
        <strain evidence="7 8">ERGS4:06</strain>
    </source>
</reference>
<evidence type="ECO:0000313" key="8">
    <source>
        <dbReference type="Proteomes" id="UP000059574"/>
    </source>
</evidence>
<evidence type="ECO:0000256" key="4">
    <source>
        <dbReference type="ARBA" id="ARBA00022833"/>
    </source>
</evidence>
<protein>
    <submittedName>
        <fullName evidence="7">Uncharacterized protein</fullName>
    </submittedName>
</protein>
<evidence type="ECO:0000256" key="1">
    <source>
        <dbReference type="ARBA" id="ARBA00001947"/>
    </source>
</evidence>
<dbReference type="Gene3D" id="3.40.50.720">
    <property type="entry name" value="NAD(P)-binding Rossmann-like Domain"/>
    <property type="match status" value="1"/>
</dbReference>
<gene>
    <name evidence="7" type="ORF">AS189_13110</name>
</gene>
<keyword evidence="3" id="KW-0479">Metal-binding</keyword>
<keyword evidence="4" id="KW-0862">Zinc</keyword>
<evidence type="ECO:0000256" key="2">
    <source>
        <dbReference type="ARBA" id="ARBA00008072"/>
    </source>
</evidence>
<dbReference type="InterPro" id="IPR036291">
    <property type="entry name" value="NAD(P)-bd_dom_sf"/>
</dbReference>
<name>A0A0S2M0Q4_9MICC</name>
<feature type="region of interest" description="Disordered" evidence="6">
    <location>
        <begin position="1"/>
        <end position="21"/>
    </location>
</feature>
<dbReference type="EMBL" id="CP013200">
    <property type="protein sequence ID" value="ALO67268.1"/>
    <property type="molecule type" value="Genomic_DNA"/>
</dbReference>
<organism evidence="7 8">
    <name type="scientific">Arthrobacter alpinus</name>
    <dbReference type="NCBI Taxonomy" id="656366"/>
    <lineage>
        <taxon>Bacteria</taxon>
        <taxon>Bacillati</taxon>
        <taxon>Actinomycetota</taxon>
        <taxon>Actinomycetes</taxon>
        <taxon>Micrococcales</taxon>
        <taxon>Micrococcaceae</taxon>
        <taxon>Arthrobacter</taxon>
    </lineage>
</organism>
<dbReference type="PANTHER" id="PTHR42813:SF3">
    <property type="entry name" value="GLUTATHIONE-INDEPENDENT FORMALDEHYDE DEHYDROGENASE"/>
    <property type="match status" value="1"/>
</dbReference>
<feature type="compositionally biased region" description="Gly residues" evidence="6">
    <location>
        <begin position="1"/>
        <end position="10"/>
    </location>
</feature>
<evidence type="ECO:0000256" key="5">
    <source>
        <dbReference type="ARBA" id="ARBA00023027"/>
    </source>
</evidence>
<sequence length="147" mass="15309">MGPYWGGPGGTDARPNRGDPIDFAETGAVEAVMAATNRFGADCGVEAVGYQAHDSTGKEHPEMVLDNLVASVRSTGHIGVVGVYMPEDPGSATNGAKEGRIGFNTGLAFTKGISLMGGQCPVKKYNRELRDLIIRCHAPAPNIHAGS</sequence>
<comment type="similarity">
    <text evidence="2">Belongs to the zinc-containing alcohol dehydrogenase family.</text>
</comment>
<dbReference type="Proteomes" id="UP000059574">
    <property type="component" value="Chromosome"/>
</dbReference>
<dbReference type="RefSeq" id="WP_062289742.1">
    <property type="nucleotide sequence ID" value="NZ_CP013200.1"/>
</dbReference>
<evidence type="ECO:0000256" key="3">
    <source>
        <dbReference type="ARBA" id="ARBA00022723"/>
    </source>
</evidence>